<protein>
    <submittedName>
        <fullName evidence="2">Uncharacterized protein</fullName>
    </submittedName>
</protein>
<reference evidence="2 3" key="1">
    <citation type="journal article" date="2015" name="BMC Genomics">
        <title>Gene expression during zombie ant biting behavior reflects the complexity underlying fungal parasitic behavioral manipulation.</title>
        <authorList>
            <person name="de Bekker C."/>
            <person name="Ohm R.A."/>
            <person name="Loreto R.G."/>
            <person name="Sebastian A."/>
            <person name="Albert I."/>
            <person name="Merrow M."/>
            <person name="Brachmann A."/>
            <person name="Hughes D.P."/>
        </authorList>
    </citation>
    <scope>NUCLEOTIDE SEQUENCE [LARGE SCALE GENOMIC DNA]</scope>
    <source>
        <strain evidence="2 3">SC16a</strain>
    </source>
</reference>
<proteinExistence type="predicted"/>
<sequence length="74" mass="7793">MGLSLTLSWPSSLPGGAAWSVSLCFAPNASEAPTPHQQFSRQAKLPRHDDGRQDANPCRTASALAPLEHLRGGA</sequence>
<dbReference type="Proteomes" id="UP000037136">
    <property type="component" value="Unassembled WGS sequence"/>
</dbReference>
<organism evidence="2 3">
    <name type="scientific">Ophiocordyceps unilateralis</name>
    <name type="common">Zombie-ant fungus</name>
    <name type="synonym">Torrubia unilateralis</name>
    <dbReference type="NCBI Taxonomy" id="268505"/>
    <lineage>
        <taxon>Eukaryota</taxon>
        <taxon>Fungi</taxon>
        <taxon>Dikarya</taxon>
        <taxon>Ascomycota</taxon>
        <taxon>Pezizomycotina</taxon>
        <taxon>Sordariomycetes</taxon>
        <taxon>Hypocreomycetidae</taxon>
        <taxon>Hypocreales</taxon>
        <taxon>Ophiocordycipitaceae</taxon>
        <taxon>Ophiocordyceps</taxon>
    </lineage>
</organism>
<feature type="region of interest" description="Disordered" evidence="1">
    <location>
        <begin position="30"/>
        <end position="62"/>
    </location>
</feature>
<evidence type="ECO:0000313" key="3">
    <source>
        <dbReference type="Proteomes" id="UP000037136"/>
    </source>
</evidence>
<name>A0A2A9PF93_OPHUN</name>
<comment type="caution">
    <text evidence="2">The sequence shown here is derived from an EMBL/GenBank/DDBJ whole genome shotgun (WGS) entry which is preliminary data.</text>
</comment>
<dbReference type="EMBL" id="LAZP02000181">
    <property type="protein sequence ID" value="PFH59681.1"/>
    <property type="molecule type" value="Genomic_DNA"/>
</dbReference>
<reference evidence="2 3" key="2">
    <citation type="journal article" date="2017" name="Sci. Rep.">
        <title>Ant-infecting Ophiocordyceps genomes reveal a high diversity of potential behavioral manipulation genes and a possible major role for enterotoxins.</title>
        <authorList>
            <person name="de Bekker C."/>
            <person name="Ohm R.A."/>
            <person name="Evans H.C."/>
            <person name="Brachmann A."/>
            <person name="Hughes D.P."/>
        </authorList>
    </citation>
    <scope>NUCLEOTIDE SEQUENCE [LARGE SCALE GENOMIC DNA]</scope>
    <source>
        <strain evidence="2 3">SC16a</strain>
    </source>
</reference>
<keyword evidence="3" id="KW-1185">Reference proteome</keyword>
<evidence type="ECO:0000313" key="2">
    <source>
        <dbReference type="EMBL" id="PFH59681.1"/>
    </source>
</evidence>
<evidence type="ECO:0000256" key="1">
    <source>
        <dbReference type="SAM" id="MobiDB-lite"/>
    </source>
</evidence>
<dbReference type="AlphaFoldDB" id="A0A2A9PF93"/>
<accession>A0A2A9PF93</accession>
<gene>
    <name evidence="2" type="ORF">XA68_12033</name>
</gene>